<keyword evidence="3" id="KW-1185">Reference proteome</keyword>
<dbReference type="EMBL" id="SIXI01000004">
    <property type="protein sequence ID" value="TBO30248.1"/>
    <property type="molecule type" value="Genomic_DNA"/>
</dbReference>
<keyword evidence="1" id="KW-0732">Signal</keyword>
<organism evidence="2 3">
    <name type="scientific">Aquabacterium lacunae</name>
    <dbReference type="NCBI Taxonomy" id="2528630"/>
    <lineage>
        <taxon>Bacteria</taxon>
        <taxon>Pseudomonadati</taxon>
        <taxon>Pseudomonadota</taxon>
        <taxon>Betaproteobacteria</taxon>
        <taxon>Burkholderiales</taxon>
        <taxon>Aquabacterium</taxon>
    </lineage>
</organism>
<dbReference type="NCBIfam" id="TIGR03016">
    <property type="entry name" value="pepcterm_hypo_1"/>
    <property type="match status" value="1"/>
</dbReference>
<evidence type="ECO:0000313" key="3">
    <source>
        <dbReference type="Proteomes" id="UP000292120"/>
    </source>
</evidence>
<dbReference type="Proteomes" id="UP000292120">
    <property type="component" value="Unassembled WGS sequence"/>
</dbReference>
<feature type="chain" id="PRO_5020836099" evidence="1">
    <location>
        <begin position="29"/>
        <end position="515"/>
    </location>
</feature>
<proteinExistence type="predicted"/>
<accession>A0A4Q9H2X0</accession>
<reference evidence="2 3" key="1">
    <citation type="submission" date="2019-02" db="EMBL/GenBank/DDBJ databases">
        <title>Aquabacterium sp. strain KMB7.</title>
        <authorList>
            <person name="Chen W.-M."/>
        </authorList>
    </citation>
    <scope>NUCLEOTIDE SEQUENCE [LARGE SCALE GENOMIC DNA]</scope>
    <source>
        <strain evidence="2 3">KMB7</strain>
    </source>
</reference>
<gene>
    <name evidence="2" type="ORF">EYS42_11175</name>
</gene>
<sequence length="515" mass="55521">MTTRRTWTCLLSVLGVLGVLLPSAHVQAQTAQTAQAGASGRSRIEYRLDSRVRWSDQLGGGAVSSASGGAQVELSPGFLWSSTRPGLRGSVDYGLTLQSRTAGNEPQQLRHALNSALQLELVDQHAYLDLAGTVSRQPVSALGTLSGSAVSDVNHAQTSSWRLSPVVRGLLPHRISLEARHAWNLQQSDAGNRPDSLGQTSSLALSQPLASGASWSLTGAEQVSSYQGAAIKARLTSLQGQMNWPWGAQWAGNLRVGSETSNQQRAGQGAQATYGAGLVWRPSERTRFSGNVVERFFGRSHDIAFSHRMARSAFTLTDVRDLSLGTGTETAVLGTLRELFDLQLTPLEADPIARARLVDAELRRRGLSGSTPVAVSYLTSRPTLRRSQTASFLWTTTRQTYAVNWTQSDTRTLSGDARQVGDDLDQGGEIQTTGWQLTFSHRLTPVATLSAGWSAQSSEAPRTGVRSATHTGQLGLSTRFGLRTSGGLQWRQSRSQTLNSATHENELIGNLLHQF</sequence>
<protein>
    <submittedName>
        <fullName evidence="2">TIGR03016 family PEP-CTERM system-associated outer membrane protein</fullName>
    </submittedName>
</protein>
<dbReference type="InterPro" id="IPR017467">
    <property type="entry name" value="CHP03016_PEP-CTERM"/>
</dbReference>
<dbReference type="SUPFAM" id="SSF56935">
    <property type="entry name" value="Porins"/>
    <property type="match status" value="1"/>
</dbReference>
<dbReference type="AlphaFoldDB" id="A0A4Q9H2X0"/>
<dbReference type="OrthoDB" id="8522878at2"/>
<name>A0A4Q9H2X0_9BURK</name>
<feature type="signal peptide" evidence="1">
    <location>
        <begin position="1"/>
        <end position="28"/>
    </location>
</feature>
<evidence type="ECO:0000256" key="1">
    <source>
        <dbReference type="SAM" id="SignalP"/>
    </source>
</evidence>
<comment type="caution">
    <text evidence="2">The sequence shown here is derived from an EMBL/GenBank/DDBJ whole genome shotgun (WGS) entry which is preliminary data.</text>
</comment>
<evidence type="ECO:0000313" key="2">
    <source>
        <dbReference type="EMBL" id="TBO30248.1"/>
    </source>
</evidence>